<keyword evidence="2" id="KW-1185">Reference proteome</keyword>
<evidence type="ECO:0000313" key="2">
    <source>
        <dbReference type="Proteomes" id="UP000299102"/>
    </source>
</evidence>
<evidence type="ECO:0000313" key="1">
    <source>
        <dbReference type="EMBL" id="GBP54841.1"/>
    </source>
</evidence>
<comment type="caution">
    <text evidence="1">The sequence shown here is derived from an EMBL/GenBank/DDBJ whole genome shotgun (WGS) entry which is preliminary data.</text>
</comment>
<dbReference type="EMBL" id="BGZK01000655">
    <property type="protein sequence ID" value="GBP54841.1"/>
    <property type="molecule type" value="Genomic_DNA"/>
</dbReference>
<sequence>MAGLHCEIARRRRERANGGSTRSQTALRRRPAVKLDGAGVEPGIHFSSASARAAAVRVIVPATNKQEIAFVADVYYYYTTTIKCIKRRSYAAFVINTDGLSLVYICII</sequence>
<accession>A0A4C1WU48</accession>
<protein>
    <submittedName>
        <fullName evidence="1">Uncharacterized protein</fullName>
    </submittedName>
</protein>
<proteinExistence type="predicted"/>
<organism evidence="1 2">
    <name type="scientific">Eumeta variegata</name>
    <name type="common">Bagworm moth</name>
    <name type="synonym">Eumeta japonica</name>
    <dbReference type="NCBI Taxonomy" id="151549"/>
    <lineage>
        <taxon>Eukaryota</taxon>
        <taxon>Metazoa</taxon>
        <taxon>Ecdysozoa</taxon>
        <taxon>Arthropoda</taxon>
        <taxon>Hexapoda</taxon>
        <taxon>Insecta</taxon>
        <taxon>Pterygota</taxon>
        <taxon>Neoptera</taxon>
        <taxon>Endopterygota</taxon>
        <taxon>Lepidoptera</taxon>
        <taxon>Glossata</taxon>
        <taxon>Ditrysia</taxon>
        <taxon>Tineoidea</taxon>
        <taxon>Psychidae</taxon>
        <taxon>Oiketicinae</taxon>
        <taxon>Eumeta</taxon>
    </lineage>
</organism>
<dbReference type="AlphaFoldDB" id="A0A4C1WU48"/>
<reference evidence="1 2" key="1">
    <citation type="journal article" date="2019" name="Commun. Biol.">
        <title>The bagworm genome reveals a unique fibroin gene that provides high tensile strength.</title>
        <authorList>
            <person name="Kono N."/>
            <person name="Nakamura H."/>
            <person name="Ohtoshi R."/>
            <person name="Tomita M."/>
            <person name="Numata K."/>
            <person name="Arakawa K."/>
        </authorList>
    </citation>
    <scope>NUCLEOTIDE SEQUENCE [LARGE SCALE GENOMIC DNA]</scope>
</reference>
<name>A0A4C1WU48_EUMVA</name>
<dbReference type="Proteomes" id="UP000299102">
    <property type="component" value="Unassembled WGS sequence"/>
</dbReference>
<gene>
    <name evidence="1" type="ORF">EVAR_87915_1</name>
</gene>